<reference evidence="2 3" key="1">
    <citation type="journal article" date="2017" name="BMC Biol.">
        <title>Genomic innovations, transcriptional plasticity and gene loss underlying the evolution and divergence of two highly polyphagous and invasive Helicoverpa pest species.</title>
        <authorList>
            <person name="Pearce S.L."/>
            <person name="Clarke D.F."/>
            <person name="East P.D."/>
            <person name="Elfekih S."/>
            <person name="Gordon K.H."/>
            <person name="Jermiin L.S."/>
            <person name="McGaughran A."/>
            <person name="Oakeshott J.G."/>
            <person name="Papanikolaou A."/>
            <person name="Perera O.P."/>
            <person name="Rane R.V."/>
            <person name="Richards S."/>
            <person name="Tay W.T."/>
            <person name="Walsh T.K."/>
            <person name="Anderson A."/>
            <person name="Anderson C.J."/>
            <person name="Asgari S."/>
            <person name="Board P.G."/>
            <person name="Bretschneider A."/>
            <person name="Campbell P.M."/>
            <person name="Chertemps T."/>
            <person name="Christeller J.T."/>
            <person name="Coppin C.W."/>
            <person name="Downes S.J."/>
            <person name="Duan G."/>
            <person name="Farnsworth C.A."/>
            <person name="Good R.T."/>
            <person name="Han L.B."/>
            <person name="Han Y.C."/>
            <person name="Hatje K."/>
            <person name="Horne I."/>
            <person name="Huang Y.P."/>
            <person name="Hughes D.S."/>
            <person name="Jacquin-Joly E."/>
            <person name="James W."/>
            <person name="Jhangiani S."/>
            <person name="Kollmar M."/>
            <person name="Kuwar S.S."/>
            <person name="Li S."/>
            <person name="Liu N.Y."/>
            <person name="Maibeche M.T."/>
            <person name="Miller J.R."/>
            <person name="Montagne N."/>
            <person name="Perry T."/>
            <person name="Qu J."/>
            <person name="Song S.V."/>
            <person name="Sutton G.G."/>
            <person name="Vogel H."/>
            <person name="Walenz B.P."/>
            <person name="Xu W."/>
            <person name="Zhang H.J."/>
            <person name="Zou Z."/>
            <person name="Batterham P."/>
            <person name="Edwards O.R."/>
            <person name="Feyereisen R."/>
            <person name="Gibbs R.A."/>
            <person name="Heckel D.G."/>
            <person name="McGrath A."/>
            <person name="Robin C."/>
            <person name="Scherer S.E."/>
            <person name="Worley K.C."/>
            <person name="Wu Y.D."/>
        </authorList>
    </citation>
    <scope>NUCLEOTIDE SEQUENCE [LARGE SCALE GENOMIC DNA]</scope>
    <source>
        <strain evidence="2">Harm_GR_Male_#8</strain>
        <tissue evidence="2">Whole organism</tissue>
    </source>
</reference>
<keyword evidence="3" id="KW-1185">Reference proteome</keyword>
<gene>
    <name evidence="2" type="primary">HaOG202313</name>
    <name evidence="2" type="ORF">B5X24_HaOG202313</name>
</gene>
<dbReference type="Proteomes" id="UP000249218">
    <property type="component" value="Unassembled WGS sequence"/>
</dbReference>
<accession>A0A2W1BTC3</accession>
<dbReference type="EMBL" id="KZ149906">
    <property type="protein sequence ID" value="PZC78308.1"/>
    <property type="molecule type" value="Genomic_DNA"/>
</dbReference>
<dbReference type="AlphaFoldDB" id="A0A2W1BTC3"/>
<sequence>MASSSSIKIKTETEHLLYKYYTEEKLEREKLQSLVNDLKSQLEQLQHQLKTIQEQKTSDKKNVTTEKPMPIEYETDEEELAKETEWVRQKSRKKRKLNSSSLSSPTQQADDPSQKTKEAKIKKQPTPPPIVVENVKNYQEFYDLLSTNVTKDSFVTKMMNGEKVKINSYNDDSYRSITKLLLQNNCCWYSYENKQDRPIRVMAKNLHSSCLPNRIIEDLTAQGFKIEDAVNKLSWKSKEPLSKPTYWPTDTKKIPDLIDFFIYKNISPSLLRIEEGYDMSSDHSPILLTLSETILLKEYNPTLVNKNTDWESFKIDLESMIDLRVPLKKPEDLDWDIRLRSSDGNVL</sequence>
<organism evidence="2 3">
    <name type="scientific">Helicoverpa armigera</name>
    <name type="common">Cotton bollworm</name>
    <name type="synonym">Heliothis armigera</name>
    <dbReference type="NCBI Taxonomy" id="29058"/>
    <lineage>
        <taxon>Eukaryota</taxon>
        <taxon>Metazoa</taxon>
        <taxon>Ecdysozoa</taxon>
        <taxon>Arthropoda</taxon>
        <taxon>Hexapoda</taxon>
        <taxon>Insecta</taxon>
        <taxon>Pterygota</taxon>
        <taxon>Neoptera</taxon>
        <taxon>Endopterygota</taxon>
        <taxon>Lepidoptera</taxon>
        <taxon>Glossata</taxon>
        <taxon>Ditrysia</taxon>
        <taxon>Noctuoidea</taxon>
        <taxon>Noctuidae</taxon>
        <taxon>Heliothinae</taxon>
        <taxon>Helicoverpa</taxon>
    </lineage>
</organism>
<feature type="compositionally biased region" description="Basic and acidic residues" evidence="1">
    <location>
        <begin position="112"/>
        <end position="121"/>
    </location>
</feature>
<evidence type="ECO:0000313" key="2">
    <source>
        <dbReference type="EMBL" id="PZC78308.1"/>
    </source>
</evidence>
<proteinExistence type="predicted"/>
<evidence type="ECO:0000256" key="1">
    <source>
        <dbReference type="SAM" id="MobiDB-lite"/>
    </source>
</evidence>
<protein>
    <recommendedName>
        <fullName evidence="4">Endonuclease/exonuclease/phosphatase domain-containing protein</fullName>
    </recommendedName>
</protein>
<evidence type="ECO:0008006" key="4">
    <source>
        <dbReference type="Google" id="ProtNLM"/>
    </source>
</evidence>
<name>A0A2W1BTC3_HELAM</name>
<feature type="region of interest" description="Disordered" evidence="1">
    <location>
        <begin position="51"/>
        <end position="130"/>
    </location>
</feature>
<evidence type="ECO:0000313" key="3">
    <source>
        <dbReference type="Proteomes" id="UP000249218"/>
    </source>
</evidence>